<comment type="caution">
    <text evidence="2">The sequence shown here is derived from an EMBL/GenBank/DDBJ whole genome shotgun (WGS) entry which is preliminary data.</text>
</comment>
<evidence type="ECO:0000256" key="1">
    <source>
        <dbReference type="SAM" id="SignalP"/>
    </source>
</evidence>
<proteinExistence type="predicted"/>
<evidence type="ECO:0008006" key="4">
    <source>
        <dbReference type="Google" id="ProtNLM"/>
    </source>
</evidence>
<gene>
    <name evidence="2" type="ORF">BC777_1925</name>
</gene>
<keyword evidence="1" id="KW-0732">Signal</keyword>
<dbReference type="InterPro" id="IPR007825">
    <property type="entry name" value="Major_OMP_Legionella"/>
</dbReference>
<evidence type="ECO:0000313" key="3">
    <source>
        <dbReference type="Proteomes" id="UP000228531"/>
    </source>
</evidence>
<feature type="signal peptide" evidence="1">
    <location>
        <begin position="1"/>
        <end position="25"/>
    </location>
</feature>
<protein>
    <recommendedName>
        <fullName evidence="4">Outer membrane protein</fullName>
    </recommendedName>
</protein>
<sequence length="301" mass="31609">MKNTWMMTSASAAALIAGGAQQGLAQDGAFPDGYTLNVQGAYGVLNNAYDDKLTGTNPPSDIEDKVGDETADRAIIGSVSLARQTAPGRDMTFGLTIGTNPDNDIATTDDFGLGVDTFTRSNDFSFAALDFEMGRTVSAEGIDLRLFYGARAVASDSSLDKVGSSESGGEVDEFDQESASNYLGIGPRVGAGVSTGLSEQFGISGEIGLAVLRGTRDDEGQFETFFFGGGGDIEDESSALQTVTSLDAQIGVDYFMSPSSKISVGYQLQQFWNIDGASDEDTPNSEPRLIHGAFVGFTTTF</sequence>
<reference evidence="2 3" key="1">
    <citation type="submission" date="2017-11" db="EMBL/GenBank/DDBJ databases">
        <title>Genomic Encyclopedia of Archaeal and Bacterial Type Strains, Phase II (KMG-II): From Individual Species to Whole Genera.</title>
        <authorList>
            <person name="Goeker M."/>
        </authorList>
    </citation>
    <scope>NUCLEOTIDE SEQUENCE [LARGE SCALE GENOMIC DNA]</scope>
    <source>
        <strain evidence="2 3">DSM 29128</strain>
    </source>
</reference>
<dbReference type="OrthoDB" id="8057962at2"/>
<evidence type="ECO:0000313" key="2">
    <source>
        <dbReference type="EMBL" id="PJI93057.1"/>
    </source>
</evidence>
<keyword evidence="3" id="KW-1185">Reference proteome</keyword>
<organism evidence="2 3">
    <name type="scientific">Yoonia maricola</name>
    <dbReference type="NCBI Taxonomy" id="420999"/>
    <lineage>
        <taxon>Bacteria</taxon>
        <taxon>Pseudomonadati</taxon>
        <taxon>Pseudomonadota</taxon>
        <taxon>Alphaproteobacteria</taxon>
        <taxon>Rhodobacterales</taxon>
        <taxon>Paracoccaceae</taxon>
        <taxon>Yoonia</taxon>
    </lineage>
</organism>
<dbReference type="EMBL" id="PGTY01000001">
    <property type="protein sequence ID" value="PJI93057.1"/>
    <property type="molecule type" value="Genomic_DNA"/>
</dbReference>
<name>A0A2M8WQ55_9RHOB</name>
<dbReference type="AlphaFoldDB" id="A0A2M8WQ55"/>
<dbReference type="Pfam" id="PF05150">
    <property type="entry name" value="Legionella_OMP"/>
    <property type="match status" value="1"/>
</dbReference>
<dbReference type="Proteomes" id="UP000228531">
    <property type="component" value="Unassembled WGS sequence"/>
</dbReference>
<feature type="chain" id="PRO_5014734560" description="Outer membrane protein" evidence="1">
    <location>
        <begin position="26"/>
        <end position="301"/>
    </location>
</feature>
<accession>A0A2M8WQ55</accession>
<dbReference type="RefSeq" id="WP_100367804.1">
    <property type="nucleotide sequence ID" value="NZ_PGTY01000001.1"/>
</dbReference>